<evidence type="ECO:0000313" key="2">
    <source>
        <dbReference type="Proteomes" id="UP000009097"/>
    </source>
</evidence>
<dbReference type="AlphaFoldDB" id="A0A0J9VS99"/>
<dbReference type="OrthoDB" id="5410365at2759"/>
<dbReference type="VEuPathDB" id="FungiDB:FOXG_20896"/>
<accession>A0A0J9VS99</accession>
<dbReference type="EMBL" id="DS231713">
    <property type="protein sequence ID" value="KNB13723.1"/>
    <property type="molecule type" value="Genomic_DNA"/>
</dbReference>
<evidence type="ECO:0000313" key="1">
    <source>
        <dbReference type="EMBL" id="KNB13723.1"/>
    </source>
</evidence>
<organism evidence="1 2">
    <name type="scientific">Fusarium oxysporum f. sp. lycopersici (strain 4287 / CBS 123668 / FGSC 9935 / NRRL 34936)</name>
    <name type="common">Fusarium vascular wilt of tomato</name>
    <dbReference type="NCBI Taxonomy" id="426428"/>
    <lineage>
        <taxon>Eukaryota</taxon>
        <taxon>Fungi</taxon>
        <taxon>Dikarya</taxon>
        <taxon>Ascomycota</taxon>
        <taxon>Pezizomycotina</taxon>
        <taxon>Sordariomycetes</taxon>
        <taxon>Hypocreomycetidae</taxon>
        <taxon>Hypocreales</taxon>
        <taxon>Nectriaceae</taxon>
        <taxon>Fusarium</taxon>
        <taxon>Fusarium oxysporum species complex</taxon>
    </lineage>
</organism>
<dbReference type="GeneID" id="28961602"/>
<protein>
    <submittedName>
        <fullName evidence="1">Uncharacterized protein</fullName>
    </submittedName>
</protein>
<proteinExistence type="predicted"/>
<sequence>MLVYHCFPHFLRIVLSEPALPSCASFQASFSVRMMAQGQSFFVLHDPITVTEADSFLGCLVVSKNAPLDNFSPISLRNKAYRRTDELIPGILPQPENLGSVDWTATAVRKRSITWKLSALLNLNLPSIVDDRLRLESELVKRYILPDPEATFRQLMKNDFYNQEAWKLLRKTKSKSNRLYLVTGFITASKSTWAKRFESTRTKPFQSTRNKTHTYKHVPDEQIIAVAYSVVQISTKLTWFPRLITRTLAVDGPERAKRYHLRF</sequence>
<reference evidence="1" key="1">
    <citation type="submission" date="2007-04" db="EMBL/GenBank/DDBJ databases">
        <authorList>
            <consortium name="The Broad Institute Genome Sequencing Platform"/>
            <person name="Birren B."/>
            <person name="Lander E."/>
            <person name="Galagan J."/>
            <person name="Nusbaum C."/>
            <person name="Devon K."/>
            <person name="Ma L.-J."/>
            <person name="Jaffe D."/>
            <person name="Butler J."/>
            <person name="Alvarez P."/>
            <person name="Gnerre S."/>
            <person name="Grabherr M."/>
            <person name="Kleber M."/>
            <person name="Mauceli E."/>
            <person name="Brockman W."/>
            <person name="MacCallum I.A."/>
            <person name="Young S."/>
            <person name="LaButti K."/>
            <person name="DeCaprio D."/>
            <person name="Crawford M."/>
            <person name="Koehrsen M."/>
            <person name="Engels R."/>
            <person name="Montgomery P."/>
            <person name="Pearson M."/>
            <person name="Howarth C."/>
            <person name="Larson L."/>
            <person name="White J."/>
            <person name="O'Leary S."/>
            <person name="Kodira C."/>
            <person name="Zeng Q."/>
            <person name="Yandava C."/>
            <person name="Alvarado L."/>
            <person name="Kistler C."/>
            <person name="Shim W.-B."/>
            <person name="Kang S."/>
            <person name="Woloshuk C."/>
        </authorList>
    </citation>
    <scope>NUCLEOTIDE SEQUENCE</scope>
    <source>
        <strain evidence="1">4287</strain>
    </source>
</reference>
<reference evidence="1" key="2">
    <citation type="journal article" date="2010" name="Nature">
        <title>Comparative genomics reveals mobile pathogenicity chromosomes in Fusarium.</title>
        <authorList>
            <person name="Ma L.J."/>
            <person name="van der Does H.C."/>
            <person name="Borkovich K.A."/>
            <person name="Coleman J.J."/>
            <person name="Daboussi M.J."/>
            <person name="Di Pietro A."/>
            <person name="Dufresne M."/>
            <person name="Freitag M."/>
            <person name="Grabherr M."/>
            <person name="Henrissat B."/>
            <person name="Houterman P.M."/>
            <person name="Kang S."/>
            <person name="Shim W.B."/>
            <person name="Woloshuk C."/>
            <person name="Xie X."/>
            <person name="Xu J.R."/>
            <person name="Antoniw J."/>
            <person name="Baker S.E."/>
            <person name="Bluhm B.H."/>
            <person name="Breakspear A."/>
            <person name="Brown D.W."/>
            <person name="Butchko R.A."/>
            <person name="Chapman S."/>
            <person name="Coulson R."/>
            <person name="Coutinho P.M."/>
            <person name="Danchin E.G."/>
            <person name="Diener A."/>
            <person name="Gale L.R."/>
            <person name="Gardiner D.M."/>
            <person name="Goff S."/>
            <person name="Hammond-Kosack K.E."/>
            <person name="Hilburn K."/>
            <person name="Hua-Van A."/>
            <person name="Jonkers W."/>
            <person name="Kazan K."/>
            <person name="Kodira C.D."/>
            <person name="Koehrsen M."/>
            <person name="Kumar L."/>
            <person name="Lee Y.H."/>
            <person name="Li L."/>
            <person name="Manners J.M."/>
            <person name="Miranda-Saavedra D."/>
            <person name="Mukherjee M."/>
            <person name="Park G."/>
            <person name="Park J."/>
            <person name="Park S.Y."/>
            <person name="Proctor R.H."/>
            <person name="Regev A."/>
            <person name="Ruiz-Roldan M.C."/>
            <person name="Sain D."/>
            <person name="Sakthikumar S."/>
            <person name="Sykes S."/>
            <person name="Schwartz D.C."/>
            <person name="Turgeon B.G."/>
            <person name="Wapinski I."/>
            <person name="Yoder O."/>
            <person name="Young S."/>
            <person name="Zeng Q."/>
            <person name="Zhou S."/>
            <person name="Galagan J."/>
            <person name="Cuomo C.A."/>
            <person name="Kistler H.C."/>
            <person name="Rep M."/>
        </authorList>
    </citation>
    <scope>NUCLEOTIDE SEQUENCE [LARGE SCALE GENOMIC DNA]</scope>
    <source>
        <strain evidence="1">4287</strain>
    </source>
</reference>
<name>A0A0J9VS99_FUSO4</name>
<dbReference type="KEGG" id="fox:FOXG_20896"/>
<dbReference type="Proteomes" id="UP000009097">
    <property type="component" value="Unassembled WGS sequence"/>
</dbReference>
<gene>
    <name evidence="1" type="ORF">FOXG_20896</name>
</gene>
<dbReference type="RefSeq" id="XP_018251768.1">
    <property type="nucleotide sequence ID" value="XM_018401215.1"/>
</dbReference>